<keyword evidence="9" id="KW-1185">Reference proteome</keyword>
<keyword evidence="4 7" id="KW-1133">Transmembrane helix</keyword>
<feature type="transmembrane region" description="Helical" evidence="7">
    <location>
        <begin position="126"/>
        <end position="144"/>
    </location>
</feature>
<dbReference type="PANTHER" id="PTHR21382">
    <property type="entry name" value="NADH-UBIQUINONE OXIDOREDUCTASE SUBUNIT"/>
    <property type="match status" value="1"/>
</dbReference>
<evidence type="ECO:0000256" key="2">
    <source>
        <dbReference type="ARBA" id="ARBA00022692"/>
    </source>
</evidence>
<sequence>MASQLLTFLSRDAQFPASSPIRRQNSSSSLFLPSRRDTPLPCLPPPDAMAKPYVPHDVLDETAKTSLVGLGSGFFIAAVQNALSKRNVGAMSVFTRGAPIIGICAAGPGAYAFFSRTMMNLREKEDAWAAAFGGFMCGSVLGLPFKRTPIVLALGAFVGTAQGLFHVTGGRLDSFYKEEDEFERKEIIRRTTRLPVEQTVAELGEGRGIRPPGYEERRRERIKEKYGFEVNPVSATVEGSQ</sequence>
<keyword evidence="3" id="KW-0999">Mitochondrion inner membrane</keyword>
<dbReference type="PANTHER" id="PTHR21382:SF1">
    <property type="entry name" value="NADH DEHYDROGENASE [UBIQUINONE] 1 ALPHA SUBCOMPLEX SUBUNIT 11"/>
    <property type="match status" value="1"/>
</dbReference>
<evidence type="ECO:0000256" key="6">
    <source>
        <dbReference type="ARBA" id="ARBA00023136"/>
    </source>
</evidence>
<dbReference type="InterPro" id="IPR039205">
    <property type="entry name" value="NDUFA11"/>
</dbReference>
<dbReference type="AlphaFoldDB" id="A0A395NXL7"/>
<gene>
    <name evidence="8" type="ORF">TARUN_1451</name>
</gene>
<organism evidence="8 9">
    <name type="scientific">Trichoderma arundinaceum</name>
    <dbReference type="NCBI Taxonomy" id="490622"/>
    <lineage>
        <taxon>Eukaryota</taxon>
        <taxon>Fungi</taxon>
        <taxon>Dikarya</taxon>
        <taxon>Ascomycota</taxon>
        <taxon>Pezizomycotina</taxon>
        <taxon>Sordariomycetes</taxon>
        <taxon>Hypocreomycetidae</taxon>
        <taxon>Hypocreales</taxon>
        <taxon>Hypocreaceae</taxon>
        <taxon>Trichoderma</taxon>
    </lineage>
</organism>
<evidence type="ECO:0000313" key="9">
    <source>
        <dbReference type="Proteomes" id="UP000266272"/>
    </source>
</evidence>
<dbReference type="GO" id="GO:0006120">
    <property type="term" value="P:mitochondrial electron transport, NADH to ubiquinone"/>
    <property type="evidence" value="ECO:0007669"/>
    <property type="project" value="InterPro"/>
</dbReference>
<feature type="transmembrane region" description="Helical" evidence="7">
    <location>
        <begin position="150"/>
        <end position="167"/>
    </location>
</feature>
<comment type="caution">
    <text evidence="8">The sequence shown here is derived from an EMBL/GenBank/DDBJ whole genome shotgun (WGS) entry which is preliminary data.</text>
</comment>
<feature type="transmembrane region" description="Helical" evidence="7">
    <location>
        <begin position="93"/>
        <end position="114"/>
    </location>
</feature>
<evidence type="ECO:0000256" key="1">
    <source>
        <dbReference type="ARBA" id="ARBA00004448"/>
    </source>
</evidence>
<dbReference type="OrthoDB" id="1913277at2759"/>
<evidence type="ECO:0000256" key="5">
    <source>
        <dbReference type="ARBA" id="ARBA00023128"/>
    </source>
</evidence>
<reference evidence="8 9" key="1">
    <citation type="journal article" date="2018" name="PLoS Pathog.">
        <title>Evolution of structural diversity of trichothecenes, a family of toxins produced by plant pathogenic and entomopathogenic fungi.</title>
        <authorList>
            <person name="Proctor R.H."/>
            <person name="McCormick S.P."/>
            <person name="Kim H.S."/>
            <person name="Cardoza R.E."/>
            <person name="Stanley A.M."/>
            <person name="Lindo L."/>
            <person name="Kelly A."/>
            <person name="Brown D.W."/>
            <person name="Lee T."/>
            <person name="Vaughan M.M."/>
            <person name="Alexander N.J."/>
            <person name="Busman M."/>
            <person name="Gutierrez S."/>
        </authorList>
    </citation>
    <scope>NUCLEOTIDE SEQUENCE [LARGE SCALE GENOMIC DNA]</scope>
    <source>
        <strain evidence="8 9">IBT 40837</strain>
    </source>
</reference>
<dbReference type="GO" id="GO:0045271">
    <property type="term" value="C:respiratory chain complex I"/>
    <property type="evidence" value="ECO:0007669"/>
    <property type="project" value="InterPro"/>
</dbReference>
<protein>
    <submittedName>
        <fullName evidence="8">Mitochondrial import inner membrane translocase subunit tim17 family</fullName>
    </submittedName>
</protein>
<keyword evidence="5" id="KW-0496">Mitochondrion</keyword>
<dbReference type="STRING" id="490622.A0A395NXL7"/>
<keyword evidence="6 7" id="KW-0472">Membrane</keyword>
<dbReference type="EMBL" id="PXOA01000093">
    <property type="protein sequence ID" value="RFU80794.1"/>
    <property type="molecule type" value="Genomic_DNA"/>
</dbReference>
<accession>A0A395NXL7</accession>
<keyword evidence="2 7" id="KW-0812">Transmembrane</keyword>
<evidence type="ECO:0000313" key="8">
    <source>
        <dbReference type="EMBL" id="RFU80794.1"/>
    </source>
</evidence>
<proteinExistence type="predicted"/>
<name>A0A395NXL7_TRIAR</name>
<evidence type="ECO:0000256" key="7">
    <source>
        <dbReference type="SAM" id="Phobius"/>
    </source>
</evidence>
<dbReference type="Proteomes" id="UP000266272">
    <property type="component" value="Unassembled WGS sequence"/>
</dbReference>
<evidence type="ECO:0000256" key="4">
    <source>
        <dbReference type="ARBA" id="ARBA00022989"/>
    </source>
</evidence>
<dbReference type="GO" id="GO:0005743">
    <property type="term" value="C:mitochondrial inner membrane"/>
    <property type="evidence" value="ECO:0007669"/>
    <property type="project" value="UniProtKB-SubCell"/>
</dbReference>
<evidence type="ECO:0000256" key="3">
    <source>
        <dbReference type="ARBA" id="ARBA00022792"/>
    </source>
</evidence>
<comment type="subcellular location">
    <subcellularLocation>
        <location evidence="1">Mitochondrion inner membrane</location>
        <topology evidence="1">Multi-pass membrane protein</topology>
    </subcellularLocation>
</comment>